<comment type="caution">
    <text evidence="14">The sequence shown here is derived from an EMBL/GenBank/DDBJ whole genome shotgun (WGS) entry which is preliminary data.</text>
</comment>
<evidence type="ECO:0000256" key="6">
    <source>
        <dbReference type="ARBA" id="ARBA00022655"/>
    </source>
</evidence>
<feature type="domain" description="Ketopantoate reductase N-terminal" evidence="12">
    <location>
        <begin position="3"/>
        <end position="157"/>
    </location>
</feature>
<dbReference type="UniPathway" id="UPA00028">
    <property type="reaction ID" value="UER00004"/>
</dbReference>
<dbReference type="NCBIfam" id="NF005094">
    <property type="entry name" value="PRK06522.2-5"/>
    <property type="match status" value="1"/>
</dbReference>
<name>A0A4R5U9W8_9GAMM</name>
<proteinExistence type="inferred from homology"/>
<evidence type="ECO:0000313" key="14">
    <source>
        <dbReference type="EMBL" id="TDK31092.1"/>
    </source>
</evidence>
<dbReference type="Pfam" id="PF02558">
    <property type="entry name" value="ApbA"/>
    <property type="match status" value="1"/>
</dbReference>
<evidence type="ECO:0000256" key="10">
    <source>
        <dbReference type="ARBA" id="ARBA00048793"/>
    </source>
</evidence>
<dbReference type="FunFam" id="1.10.1040.10:FF:000017">
    <property type="entry name" value="2-dehydropantoate 2-reductase"/>
    <property type="match status" value="1"/>
</dbReference>
<dbReference type="GO" id="GO:0008677">
    <property type="term" value="F:2-dehydropantoate 2-reductase activity"/>
    <property type="evidence" value="ECO:0007669"/>
    <property type="project" value="UniProtKB-EC"/>
</dbReference>
<evidence type="ECO:0000256" key="5">
    <source>
        <dbReference type="ARBA" id="ARBA00019465"/>
    </source>
</evidence>
<dbReference type="InterPro" id="IPR013332">
    <property type="entry name" value="KPR_N"/>
</dbReference>
<evidence type="ECO:0000259" key="12">
    <source>
        <dbReference type="Pfam" id="PF02558"/>
    </source>
</evidence>
<evidence type="ECO:0000256" key="9">
    <source>
        <dbReference type="ARBA" id="ARBA00032024"/>
    </source>
</evidence>
<dbReference type="GO" id="GO:0005737">
    <property type="term" value="C:cytoplasm"/>
    <property type="evidence" value="ECO:0007669"/>
    <property type="project" value="TreeGrafter"/>
</dbReference>
<dbReference type="EMBL" id="SMTG01000004">
    <property type="protein sequence ID" value="TDK31092.1"/>
    <property type="molecule type" value="Genomic_DNA"/>
</dbReference>
<evidence type="ECO:0000256" key="11">
    <source>
        <dbReference type="RuleBase" id="RU362068"/>
    </source>
</evidence>
<dbReference type="PANTHER" id="PTHR21708:SF26">
    <property type="entry name" value="2-DEHYDROPANTOATE 2-REDUCTASE"/>
    <property type="match status" value="1"/>
</dbReference>
<dbReference type="InterPro" id="IPR051402">
    <property type="entry name" value="KPR-Related"/>
</dbReference>
<comment type="function">
    <text evidence="1 11">Catalyzes the NADPH-dependent reduction of ketopantoate into pantoic acid.</text>
</comment>
<dbReference type="AlphaFoldDB" id="A0A4R5U9W8"/>
<dbReference type="InterPro" id="IPR013752">
    <property type="entry name" value="KPA_reductase"/>
</dbReference>
<comment type="similarity">
    <text evidence="3 11">Belongs to the ketopantoate reductase family.</text>
</comment>
<evidence type="ECO:0000256" key="2">
    <source>
        <dbReference type="ARBA" id="ARBA00004994"/>
    </source>
</evidence>
<dbReference type="GO" id="GO:0015940">
    <property type="term" value="P:pantothenate biosynthetic process"/>
    <property type="evidence" value="ECO:0007669"/>
    <property type="project" value="UniProtKB-UniPathway"/>
</dbReference>
<evidence type="ECO:0000256" key="1">
    <source>
        <dbReference type="ARBA" id="ARBA00002919"/>
    </source>
</evidence>
<dbReference type="OrthoDB" id="9796561at2"/>
<accession>A0A4R5U9W8</accession>
<dbReference type="PANTHER" id="PTHR21708">
    <property type="entry name" value="PROBABLE 2-DEHYDROPANTOATE 2-REDUCTASE"/>
    <property type="match status" value="1"/>
</dbReference>
<keyword evidence="6 11" id="KW-0566">Pantothenate biosynthesis</keyword>
<comment type="pathway">
    <text evidence="2 11">Cofactor biosynthesis; (R)-pantothenate biosynthesis; (R)-pantoate from 3-methyl-2-oxobutanoate: step 2/2.</text>
</comment>
<gene>
    <name evidence="14" type="primary">panE</name>
    <name evidence="14" type="ORF">E2F49_11865</name>
</gene>
<dbReference type="NCBIfam" id="TIGR00745">
    <property type="entry name" value="apbA_panE"/>
    <property type="match status" value="1"/>
</dbReference>
<keyword evidence="7 11" id="KW-0521">NADP</keyword>
<evidence type="ECO:0000259" key="13">
    <source>
        <dbReference type="Pfam" id="PF08546"/>
    </source>
</evidence>
<dbReference type="InterPro" id="IPR003710">
    <property type="entry name" value="ApbA"/>
</dbReference>
<dbReference type="InterPro" id="IPR013328">
    <property type="entry name" value="6PGD_dom2"/>
</dbReference>
<keyword evidence="15" id="KW-1185">Reference proteome</keyword>
<organism evidence="14 15">
    <name type="scientific">Luteimonas terrae</name>
    <dbReference type="NCBI Taxonomy" id="1530191"/>
    <lineage>
        <taxon>Bacteria</taxon>
        <taxon>Pseudomonadati</taxon>
        <taxon>Pseudomonadota</taxon>
        <taxon>Gammaproteobacteria</taxon>
        <taxon>Lysobacterales</taxon>
        <taxon>Lysobacteraceae</taxon>
        <taxon>Luteimonas</taxon>
    </lineage>
</organism>
<dbReference type="SUPFAM" id="SSF48179">
    <property type="entry name" value="6-phosphogluconate dehydrogenase C-terminal domain-like"/>
    <property type="match status" value="1"/>
</dbReference>
<evidence type="ECO:0000256" key="7">
    <source>
        <dbReference type="ARBA" id="ARBA00022857"/>
    </source>
</evidence>
<dbReference type="Pfam" id="PF08546">
    <property type="entry name" value="ApbA_C"/>
    <property type="match status" value="1"/>
</dbReference>
<reference evidence="14 15" key="1">
    <citation type="submission" date="2019-03" db="EMBL/GenBank/DDBJ databases">
        <title>Luteimonas zhaokaii sp.nov., isolated from the rectal contents of Plateau pika in Yushu, Qinghai Province, China.</title>
        <authorList>
            <person name="Zhang G."/>
        </authorList>
    </citation>
    <scope>NUCLEOTIDE SEQUENCE [LARGE SCALE GENOMIC DNA]</scope>
    <source>
        <strain evidence="14 15">THG-MD21</strain>
    </source>
</reference>
<sequence>MRILVLGAGGTGGYFGGRLAQAGVDVTFLVRPARAAQLDRDGLQIRSPLGDADIRVAHVTTDALPALAQAQAQPFDLVMLSCKAYDLDSAVDAIAPAVGTDTAVMPILNGLLHYPVLDARFGAERVLGGLCFISAVKGADGEIVHLPSPPSMTFGERDAARNGSPRTRALEDLCAGADGFDATRSEQFLQAAWTKFSFLTALAAATCLMRASIGRIVETDGGTVFLTALHDECLAVATAEGHAIPPDAAAHARGLLTRAGSTVTASMLRDLESGQDVEAAQIVGDMRARAHAAGIAVPHLDAAWVHLQAYRTRRETPQTP</sequence>
<dbReference type="FunFam" id="3.40.50.720:FF:000307">
    <property type="entry name" value="2-dehydropantoate 2-reductase"/>
    <property type="match status" value="1"/>
</dbReference>
<dbReference type="SUPFAM" id="SSF51735">
    <property type="entry name" value="NAD(P)-binding Rossmann-fold domains"/>
    <property type="match status" value="1"/>
</dbReference>
<evidence type="ECO:0000313" key="15">
    <source>
        <dbReference type="Proteomes" id="UP000295543"/>
    </source>
</evidence>
<protein>
    <recommendedName>
        <fullName evidence="5 11">2-dehydropantoate 2-reductase</fullName>
        <ecNumber evidence="4 11">1.1.1.169</ecNumber>
    </recommendedName>
    <alternativeName>
        <fullName evidence="9 11">Ketopantoate reductase</fullName>
    </alternativeName>
</protein>
<dbReference type="RefSeq" id="WP_133394129.1">
    <property type="nucleotide sequence ID" value="NZ_SMTG01000004.1"/>
</dbReference>
<evidence type="ECO:0000256" key="8">
    <source>
        <dbReference type="ARBA" id="ARBA00023002"/>
    </source>
</evidence>
<evidence type="ECO:0000256" key="3">
    <source>
        <dbReference type="ARBA" id="ARBA00007870"/>
    </source>
</evidence>
<dbReference type="Gene3D" id="3.40.50.720">
    <property type="entry name" value="NAD(P)-binding Rossmann-like Domain"/>
    <property type="match status" value="1"/>
</dbReference>
<comment type="catalytic activity">
    <reaction evidence="10 11">
        <text>(R)-pantoate + NADP(+) = 2-dehydropantoate + NADPH + H(+)</text>
        <dbReference type="Rhea" id="RHEA:16233"/>
        <dbReference type="ChEBI" id="CHEBI:11561"/>
        <dbReference type="ChEBI" id="CHEBI:15378"/>
        <dbReference type="ChEBI" id="CHEBI:15980"/>
        <dbReference type="ChEBI" id="CHEBI:57783"/>
        <dbReference type="ChEBI" id="CHEBI:58349"/>
        <dbReference type="EC" id="1.1.1.169"/>
    </reaction>
</comment>
<keyword evidence="8 11" id="KW-0560">Oxidoreductase</keyword>
<dbReference type="Proteomes" id="UP000295543">
    <property type="component" value="Unassembled WGS sequence"/>
</dbReference>
<dbReference type="EC" id="1.1.1.169" evidence="4 11"/>
<dbReference type="Gene3D" id="1.10.1040.10">
    <property type="entry name" value="N-(1-d-carboxylethyl)-l-norvaline Dehydrogenase, domain 2"/>
    <property type="match status" value="1"/>
</dbReference>
<evidence type="ECO:0000256" key="4">
    <source>
        <dbReference type="ARBA" id="ARBA00013014"/>
    </source>
</evidence>
<feature type="domain" description="Ketopantoate reductase C-terminal" evidence="13">
    <location>
        <begin position="188"/>
        <end position="310"/>
    </location>
</feature>
<dbReference type="InterPro" id="IPR036291">
    <property type="entry name" value="NAD(P)-bd_dom_sf"/>
</dbReference>
<dbReference type="InterPro" id="IPR008927">
    <property type="entry name" value="6-PGluconate_DH-like_C_sf"/>
</dbReference>